<dbReference type="RefSeq" id="XP_055877833.1">
    <property type="nucleotide sequence ID" value="XM_056021858.1"/>
</dbReference>
<name>A0A9W2ZSH2_BIOGL</name>
<keyword evidence="3" id="KW-1185">Reference proteome</keyword>
<evidence type="ECO:0000256" key="1">
    <source>
        <dbReference type="SAM" id="Coils"/>
    </source>
</evidence>
<reference evidence="4" key="1">
    <citation type="submission" date="2025-08" db="UniProtKB">
        <authorList>
            <consortium name="RefSeq"/>
        </authorList>
    </citation>
    <scope>IDENTIFICATION</scope>
</reference>
<gene>
    <name evidence="4" type="primary">LOC106059046</name>
</gene>
<evidence type="ECO:0000313" key="4">
    <source>
        <dbReference type="RefSeq" id="XP_055877833.1"/>
    </source>
</evidence>
<dbReference type="Proteomes" id="UP001165740">
    <property type="component" value="Chromosome 2"/>
</dbReference>
<feature type="region of interest" description="Disordered" evidence="2">
    <location>
        <begin position="1"/>
        <end position="32"/>
    </location>
</feature>
<feature type="coiled-coil region" evidence="1">
    <location>
        <begin position="421"/>
        <end position="452"/>
    </location>
</feature>
<accession>A0A9W2ZSH2</accession>
<organism evidence="3 4">
    <name type="scientific">Biomphalaria glabrata</name>
    <name type="common">Bloodfluke planorb</name>
    <name type="synonym">Freshwater snail</name>
    <dbReference type="NCBI Taxonomy" id="6526"/>
    <lineage>
        <taxon>Eukaryota</taxon>
        <taxon>Metazoa</taxon>
        <taxon>Spiralia</taxon>
        <taxon>Lophotrochozoa</taxon>
        <taxon>Mollusca</taxon>
        <taxon>Gastropoda</taxon>
        <taxon>Heterobranchia</taxon>
        <taxon>Euthyneura</taxon>
        <taxon>Panpulmonata</taxon>
        <taxon>Hygrophila</taxon>
        <taxon>Lymnaeoidea</taxon>
        <taxon>Planorbidae</taxon>
        <taxon>Biomphalaria</taxon>
    </lineage>
</organism>
<keyword evidence="1" id="KW-0175">Coiled coil</keyword>
<sequence length="585" mass="64802">MCADTKPKQMELVNETGNSVSVDNKSDEIKTDPAEFDNTAEDMMTDMKLEDEIDEVRSDKPDFNWLYHIEIYPWNADDMTENFIRLIKLAQFSQICLRKKGVGKETDDSEKADDKLSGRLRIGCLHLYTDTSQNAKNIMRSATWKTMAAKQLVFELTKQGPSPGQLETAALEVDTYLVSKSRFRDKPKGELKDRSAKVSNLPGTISREFLDVVFSRAYAVVEGTTIREYLKEKEGKSQQRLLDLKDFNGWMDFDCLGRGSCRSFVLAHKSVTINGQKVSIEANDKDTMVVPPFTQETSTKPDVKATPDFNAAQNKARVTSAKGQGPSQPVRLMKAAMVPCILKDTFPNNFRGRGRASVVPQRPATASFIRAGPGMPVPMTGRQKMNEKLRRNNFGTASLGTGLLITPGTVGNRGSVLNPVGNSFKLELESLQNQLEQSTQALEAKIAMLQQQSTQAAAYYHGNILTEGDWEDEELNYNIGYSDDSYVLGDTCYASDETLDYHYAPQTAVRLQRPNSGSYVNAAANIGTLSAYGARQGIQPRGFSVGQMSAAPSLGQSSSAAWRGDQRRVGSRGRGQFREAVTNFW</sequence>
<dbReference type="OMA" id="ANNNETM"/>
<dbReference type="AlphaFoldDB" id="A0A9W2ZSH2"/>
<proteinExistence type="predicted"/>
<protein>
    <submittedName>
        <fullName evidence="4">Uncharacterized protein LOC106059046 isoform X1</fullName>
    </submittedName>
</protein>
<evidence type="ECO:0000313" key="3">
    <source>
        <dbReference type="Proteomes" id="UP001165740"/>
    </source>
</evidence>
<evidence type="ECO:0000256" key="2">
    <source>
        <dbReference type="SAM" id="MobiDB-lite"/>
    </source>
</evidence>
<dbReference type="GeneID" id="106059046"/>
<dbReference type="OrthoDB" id="6069424at2759"/>